<proteinExistence type="inferred from homology"/>
<evidence type="ECO:0000256" key="7">
    <source>
        <dbReference type="ARBA" id="ARBA00022803"/>
    </source>
</evidence>
<name>A0A913XIS8_EXADI</name>
<sequence>MAATSPSVPQLFTELQRLGKEGNFSKAQKIANKILQENPKDADAFHCKVVCLVQQSCFREALDVVNSGSKKGIKELPFEKAYCLYRLNKTSEALEVLKDIPDQGQREKELTAQVYYRLGEYEKCRSIYKDLIKNSEDDYGDERETNLSAVIAASNQWGKTKLFSESGLREDTYELCYNAACLSLANNDYQTARSKLTQAEALCRKSLEEDP</sequence>
<dbReference type="InterPro" id="IPR031545">
    <property type="entry name" value="SRP72_TPR-like"/>
</dbReference>
<comment type="similarity">
    <text evidence="3">Belongs to the SRP72 family.</text>
</comment>
<dbReference type="FunFam" id="1.25.40.10:FF:000062">
    <property type="entry name" value="Signal recognition particle subunit SRP72"/>
    <property type="match status" value="1"/>
</dbReference>
<dbReference type="OMA" id="NDMKVLA"/>
<dbReference type="Pfam" id="PF17004">
    <property type="entry name" value="SRP_TPR_like"/>
    <property type="match status" value="1"/>
</dbReference>
<dbReference type="GO" id="GO:0043022">
    <property type="term" value="F:ribosome binding"/>
    <property type="evidence" value="ECO:0007669"/>
    <property type="project" value="TreeGrafter"/>
</dbReference>
<dbReference type="PANTHER" id="PTHR14094">
    <property type="entry name" value="SIGNAL RECOGNITION PARTICLE 72"/>
    <property type="match status" value="1"/>
</dbReference>
<evidence type="ECO:0000256" key="8">
    <source>
        <dbReference type="ARBA" id="ARBA00022824"/>
    </source>
</evidence>
<dbReference type="RefSeq" id="XP_020904973.1">
    <property type="nucleotide sequence ID" value="XM_021049314.2"/>
</dbReference>
<keyword evidence="8" id="KW-0256">Endoplasmic reticulum</keyword>
<dbReference type="GeneID" id="110243234"/>
<dbReference type="InterPro" id="IPR026270">
    <property type="entry name" value="SRP72"/>
</dbReference>
<evidence type="ECO:0000256" key="4">
    <source>
        <dbReference type="ARBA" id="ARBA00018350"/>
    </source>
</evidence>
<dbReference type="SUPFAM" id="SSF48452">
    <property type="entry name" value="TPR-like"/>
    <property type="match status" value="1"/>
</dbReference>
<evidence type="ECO:0000256" key="10">
    <source>
        <dbReference type="ARBA" id="ARBA00023274"/>
    </source>
</evidence>
<evidence type="ECO:0000256" key="6">
    <source>
        <dbReference type="ARBA" id="ARBA00022737"/>
    </source>
</evidence>
<evidence type="ECO:0000256" key="5">
    <source>
        <dbReference type="ARBA" id="ARBA00022490"/>
    </source>
</evidence>
<reference evidence="11" key="1">
    <citation type="submission" date="2022-11" db="UniProtKB">
        <authorList>
            <consortium name="EnsemblMetazoa"/>
        </authorList>
    </citation>
    <scope>IDENTIFICATION</scope>
</reference>
<dbReference type="PANTHER" id="PTHR14094:SF9">
    <property type="entry name" value="SIGNAL RECOGNITION PARTICLE SUBUNIT SRP72"/>
    <property type="match status" value="1"/>
</dbReference>
<evidence type="ECO:0000313" key="11">
    <source>
        <dbReference type="EnsemblMetazoa" id="XP_020904973.1"/>
    </source>
</evidence>
<protein>
    <recommendedName>
        <fullName evidence="4">Signal recognition particle subunit SRP72</fullName>
    </recommendedName>
</protein>
<dbReference type="GO" id="GO:0008312">
    <property type="term" value="F:7S RNA binding"/>
    <property type="evidence" value="ECO:0007669"/>
    <property type="project" value="TreeGrafter"/>
</dbReference>
<dbReference type="GO" id="GO:0005786">
    <property type="term" value="C:signal recognition particle, endoplasmic reticulum targeting"/>
    <property type="evidence" value="ECO:0007669"/>
    <property type="project" value="UniProtKB-KW"/>
</dbReference>
<keyword evidence="5" id="KW-0963">Cytoplasm</keyword>
<evidence type="ECO:0000256" key="3">
    <source>
        <dbReference type="ARBA" id="ARBA00007676"/>
    </source>
</evidence>
<evidence type="ECO:0000256" key="9">
    <source>
        <dbReference type="ARBA" id="ARBA00023135"/>
    </source>
</evidence>
<dbReference type="GO" id="GO:0005783">
    <property type="term" value="C:endoplasmic reticulum"/>
    <property type="evidence" value="ECO:0007669"/>
    <property type="project" value="UniProtKB-SubCell"/>
</dbReference>
<keyword evidence="12" id="KW-1185">Reference proteome</keyword>
<evidence type="ECO:0000313" key="12">
    <source>
        <dbReference type="Proteomes" id="UP000887567"/>
    </source>
</evidence>
<evidence type="ECO:0000256" key="2">
    <source>
        <dbReference type="ARBA" id="ARBA00004496"/>
    </source>
</evidence>
<dbReference type="GO" id="GO:0006614">
    <property type="term" value="P:SRP-dependent cotranslational protein targeting to membrane"/>
    <property type="evidence" value="ECO:0007669"/>
    <property type="project" value="InterPro"/>
</dbReference>
<keyword evidence="7" id="KW-0802">TPR repeat</keyword>
<accession>A0A913XIS8</accession>
<keyword evidence="6" id="KW-0677">Repeat</keyword>
<keyword evidence="9" id="KW-0733">Signal recognition particle</keyword>
<dbReference type="Proteomes" id="UP000887567">
    <property type="component" value="Unplaced"/>
</dbReference>
<keyword evidence="10" id="KW-0687">Ribonucleoprotein</keyword>
<organism evidence="11 12">
    <name type="scientific">Exaiptasia diaphana</name>
    <name type="common">Tropical sea anemone</name>
    <name type="synonym">Aiptasia pulchella</name>
    <dbReference type="NCBI Taxonomy" id="2652724"/>
    <lineage>
        <taxon>Eukaryota</taxon>
        <taxon>Metazoa</taxon>
        <taxon>Cnidaria</taxon>
        <taxon>Anthozoa</taxon>
        <taxon>Hexacorallia</taxon>
        <taxon>Actiniaria</taxon>
        <taxon>Aiptasiidae</taxon>
        <taxon>Exaiptasia</taxon>
    </lineage>
</organism>
<dbReference type="EnsemblMetazoa" id="XM_021049314.2">
    <property type="protein sequence ID" value="XP_020904973.1"/>
    <property type="gene ID" value="LOC110243234"/>
</dbReference>
<dbReference type="AlphaFoldDB" id="A0A913XIS8"/>
<dbReference type="InterPro" id="IPR011990">
    <property type="entry name" value="TPR-like_helical_dom_sf"/>
</dbReference>
<dbReference type="KEGG" id="epa:110243234"/>
<dbReference type="OrthoDB" id="5421607at2759"/>
<dbReference type="Gene3D" id="1.25.40.10">
    <property type="entry name" value="Tetratricopeptide repeat domain"/>
    <property type="match status" value="1"/>
</dbReference>
<comment type="subcellular location">
    <subcellularLocation>
        <location evidence="2">Cytoplasm</location>
    </subcellularLocation>
    <subcellularLocation>
        <location evidence="1">Endoplasmic reticulum</location>
    </subcellularLocation>
</comment>
<evidence type="ECO:0000256" key="1">
    <source>
        <dbReference type="ARBA" id="ARBA00004240"/>
    </source>
</evidence>